<comment type="caution">
    <text evidence="3">The sequence shown here is derived from an EMBL/GenBank/DDBJ whole genome shotgun (WGS) entry which is preliminary data.</text>
</comment>
<keyword evidence="2" id="KW-0812">Transmembrane</keyword>
<keyword evidence="4" id="KW-1185">Reference proteome</keyword>
<reference evidence="4" key="1">
    <citation type="submission" date="2017-05" db="EMBL/GenBank/DDBJ databases">
        <title>Complete and WGS of Bordetella genogroups.</title>
        <authorList>
            <person name="Spilker T."/>
            <person name="Lipuma J."/>
        </authorList>
    </citation>
    <scope>NUCLEOTIDE SEQUENCE [LARGE SCALE GENOMIC DNA]</scope>
    <source>
        <strain evidence="4">AU16122</strain>
    </source>
</reference>
<dbReference type="AlphaFoldDB" id="A0A261SKU3"/>
<dbReference type="EMBL" id="NEVM01000001">
    <property type="protein sequence ID" value="OZI37627.1"/>
    <property type="molecule type" value="Genomic_DNA"/>
</dbReference>
<feature type="transmembrane region" description="Helical" evidence="2">
    <location>
        <begin position="100"/>
        <end position="121"/>
    </location>
</feature>
<protein>
    <submittedName>
        <fullName evidence="3">Uncharacterized protein</fullName>
    </submittedName>
</protein>
<name>A0A261SKU3_9BORD</name>
<keyword evidence="2" id="KW-1133">Transmembrane helix</keyword>
<organism evidence="3 4">
    <name type="scientific">Bordetella genomosp. 10</name>
    <dbReference type="NCBI Taxonomy" id="1416804"/>
    <lineage>
        <taxon>Bacteria</taxon>
        <taxon>Pseudomonadati</taxon>
        <taxon>Pseudomonadota</taxon>
        <taxon>Betaproteobacteria</taxon>
        <taxon>Burkholderiales</taxon>
        <taxon>Alcaligenaceae</taxon>
        <taxon>Bordetella</taxon>
    </lineage>
</organism>
<feature type="compositionally biased region" description="Pro residues" evidence="1">
    <location>
        <begin position="133"/>
        <end position="143"/>
    </location>
</feature>
<proteinExistence type="predicted"/>
<evidence type="ECO:0000313" key="4">
    <source>
        <dbReference type="Proteomes" id="UP000216020"/>
    </source>
</evidence>
<evidence type="ECO:0000256" key="1">
    <source>
        <dbReference type="SAM" id="MobiDB-lite"/>
    </source>
</evidence>
<feature type="region of interest" description="Disordered" evidence="1">
    <location>
        <begin position="127"/>
        <end position="157"/>
    </location>
</feature>
<gene>
    <name evidence="3" type="ORF">CAL29_04320</name>
</gene>
<sequence>MARMKTIIWVIFGLLAVIWTGIVSMALKLMHWLLGSIGDVQVPVPAAPPADAPVPDWMPPWVDAGWVHALQAGIADALNHINHALPILNGLSGWLTVLGWFTWGLIMILLLAIALLLHWLAGRDWGGQKPPSSGTPPDMPPPAQGGEPPRLTSGTGH</sequence>
<evidence type="ECO:0000256" key="2">
    <source>
        <dbReference type="SAM" id="Phobius"/>
    </source>
</evidence>
<accession>A0A261SKU3</accession>
<keyword evidence="2" id="KW-0472">Membrane</keyword>
<evidence type="ECO:0000313" key="3">
    <source>
        <dbReference type="EMBL" id="OZI37627.1"/>
    </source>
</evidence>
<dbReference type="Proteomes" id="UP000216020">
    <property type="component" value="Unassembled WGS sequence"/>
</dbReference>
<feature type="transmembrane region" description="Helical" evidence="2">
    <location>
        <begin position="7"/>
        <end position="27"/>
    </location>
</feature>